<name>A0A8K0SUJ1_9HYPO</name>
<accession>A0A8K0SUJ1</accession>
<proteinExistence type="predicted"/>
<evidence type="ECO:0000313" key="2">
    <source>
        <dbReference type="EMBL" id="KAH7321223.1"/>
    </source>
</evidence>
<gene>
    <name evidence="2" type="ORF">B0I35DRAFT_209800</name>
</gene>
<evidence type="ECO:0000256" key="1">
    <source>
        <dbReference type="SAM" id="MobiDB-lite"/>
    </source>
</evidence>
<sequence>MKRERESNQPSGRGSRLSRIEISDVGDFTFVWPWPSRVCARRETALLHCGDLEGLRTSWACSAGLCRTLQDLERIARCHPAPAQLSYMVHRLIHFSHGNSTSILLPSFPVGLGFAISLLYAIRGSKQAGTPIKSRPIVPHIYAFDRRSAFAIRFPWRKPCLWSWTPRISPAVAVDLTSSTPSDATISLQDMSWPGDEGGEARNSTCRFAPS</sequence>
<dbReference type="AlphaFoldDB" id="A0A8K0SUJ1"/>
<feature type="region of interest" description="Disordered" evidence="1">
    <location>
        <begin position="187"/>
        <end position="211"/>
    </location>
</feature>
<protein>
    <submittedName>
        <fullName evidence="2">Uncharacterized protein</fullName>
    </submittedName>
</protein>
<dbReference type="EMBL" id="JAGPNK010000005">
    <property type="protein sequence ID" value="KAH7321223.1"/>
    <property type="molecule type" value="Genomic_DNA"/>
</dbReference>
<feature type="compositionally biased region" description="Polar residues" evidence="1">
    <location>
        <begin position="202"/>
        <end position="211"/>
    </location>
</feature>
<dbReference type="Proteomes" id="UP000813444">
    <property type="component" value="Unassembled WGS sequence"/>
</dbReference>
<organism evidence="2 3">
    <name type="scientific">Stachybotrys elegans</name>
    <dbReference type="NCBI Taxonomy" id="80388"/>
    <lineage>
        <taxon>Eukaryota</taxon>
        <taxon>Fungi</taxon>
        <taxon>Dikarya</taxon>
        <taxon>Ascomycota</taxon>
        <taxon>Pezizomycotina</taxon>
        <taxon>Sordariomycetes</taxon>
        <taxon>Hypocreomycetidae</taxon>
        <taxon>Hypocreales</taxon>
        <taxon>Stachybotryaceae</taxon>
        <taxon>Stachybotrys</taxon>
    </lineage>
</organism>
<comment type="caution">
    <text evidence="2">The sequence shown here is derived from an EMBL/GenBank/DDBJ whole genome shotgun (WGS) entry which is preliminary data.</text>
</comment>
<reference evidence="2" key="1">
    <citation type="journal article" date="2021" name="Nat. Commun.">
        <title>Genetic determinants of endophytism in the Arabidopsis root mycobiome.</title>
        <authorList>
            <person name="Mesny F."/>
            <person name="Miyauchi S."/>
            <person name="Thiergart T."/>
            <person name="Pickel B."/>
            <person name="Atanasova L."/>
            <person name="Karlsson M."/>
            <person name="Huettel B."/>
            <person name="Barry K.W."/>
            <person name="Haridas S."/>
            <person name="Chen C."/>
            <person name="Bauer D."/>
            <person name="Andreopoulos W."/>
            <person name="Pangilinan J."/>
            <person name="LaButti K."/>
            <person name="Riley R."/>
            <person name="Lipzen A."/>
            <person name="Clum A."/>
            <person name="Drula E."/>
            <person name="Henrissat B."/>
            <person name="Kohler A."/>
            <person name="Grigoriev I.V."/>
            <person name="Martin F.M."/>
            <person name="Hacquard S."/>
        </authorList>
    </citation>
    <scope>NUCLEOTIDE SEQUENCE</scope>
    <source>
        <strain evidence="2">MPI-CAGE-CH-0235</strain>
    </source>
</reference>
<keyword evidence="3" id="KW-1185">Reference proteome</keyword>
<evidence type="ECO:0000313" key="3">
    <source>
        <dbReference type="Proteomes" id="UP000813444"/>
    </source>
</evidence>